<gene>
    <name evidence="1" type="ORF">SAMN05660443_1381</name>
</gene>
<dbReference type="EMBL" id="FOLH01000002">
    <property type="protein sequence ID" value="SFC06125.1"/>
    <property type="molecule type" value="Genomic_DNA"/>
</dbReference>
<sequence>MVTSKQLLELLESKEQLKQQLALSLPARPETWRSILKNHPHLAFTLAQNKSLPQDLADELTQHADPKVRLMIAKKGDLSFAGFQQLLDDPEAAVRLTLAKRQDLEPQFAHQLLTDSDPGVRLAAEIYQTPAFTMATASGW</sequence>
<name>A0A1I1G3K8_9GAMM</name>
<accession>A0A1I1G3K8</accession>
<dbReference type="SUPFAM" id="SSF48371">
    <property type="entry name" value="ARM repeat"/>
    <property type="match status" value="1"/>
</dbReference>
<protein>
    <recommendedName>
        <fullName evidence="3">Leucine rich repeat variant</fullName>
    </recommendedName>
</protein>
<dbReference type="InterPro" id="IPR011989">
    <property type="entry name" value="ARM-like"/>
</dbReference>
<evidence type="ECO:0000313" key="2">
    <source>
        <dbReference type="Proteomes" id="UP000199058"/>
    </source>
</evidence>
<dbReference type="Proteomes" id="UP000199058">
    <property type="component" value="Unassembled WGS sequence"/>
</dbReference>
<dbReference type="AlphaFoldDB" id="A0A1I1G3K8"/>
<dbReference type="InterPro" id="IPR016024">
    <property type="entry name" value="ARM-type_fold"/>
</dbReference>
<dbReference type="RefSeq" id="WP_091961094.1">
    <property type="nucleotide sequence ID" value="NZ_FOLH01000002.1"/>
</dbReference>
<keyword evidence="2" id="KW-1185">Reference proteome</keyword>
<organism evidence="1 2">
    <name type="scientific">Marinospirillum celere</name>
    <dbReference type="NCBI Taxonomy" id="1122252"/>
    <lineage>
        <taxon>Bacteria</taxon>
        <taxon>Pseudomonadati</taxon>
        <taxon>Pseudomonadota</taxon>
        <taxon>Gammaproteobacteria</taxon>
        <taxon>Oceanospirillales</taxon>
        <taxon>Oceanospirillaceae</taxon>
        <taxon>Marinospirillum</taxon>
    </lineage>
</organism>
<dbReference type="Gene3D" id="1.25.10.10">
    <property type="entry name" value="Leucine-rich Repeat Variant"/>
    <property type="match status" value="1"/>
</dbReference>
<evidence type="ECO:0000313" key="1">
    <source>
        <dbReference type="EMBL" id="SFC06125.1"/>
    </source>
</evidence>
<dbReference type="OrthoDB" id="6119925at2"/>
<proteinExistence type="predicted"/>
<reference evidence="1 2" key="1">
    <citation type="submission" date="2016-10" db="EMBL/GenBank/DDBJ databases">
        <authorList>
            <person name="de Groot N.N."/>
        </authorList>
    </citation>
    <scope>NUCLEOTIDE SEQUENCE [LARGE SCALE GENOMIC DNA]</scope>
    <source>
        <strain evidence="1 2">DSM 18438</strain>
    </source>
</reference>
<evidence type="ECO:0008006" key="3">
    <source>
        <dbReference type="Google" id="ProtNLM"/>
    </source>
</evidence>